<evidence type="ECO:0000313" key="4">
    <source>
        <dbReference type="Proteomes" id="UP001338582"/>
    </source>
</evidence>
<dbReference type="GeneID" id="88173740"/>
<evidence type="ECO:0000313" key="3">
    <source>
        <dbReference type="EMBL" id="WPK25364.1"/>
    </source>
</evidence>
<dbReference type="Proteomes" id="UP001338582">
    <property type="component" value="Chromosome 3"/>
</dbReference>
<feature type="transmembrane region" description="Helical" evidence="2">
    <location>
        <begin position="245"/>
        <end position="267"/>
    </location>
</feature>
<dbReference type="EMBL" id="CP138896">
    <property type="protein sequence ID" value="WPK25364.1"/>
    <property type="molecule type" value="Genomic_DNA"/>
</dbReference>
<evidence type="ECO:0000256" key="1">
    <source>
        <dbReference type="SAM" id="MobiDB-lite"/>
    </source>
</evidence>
<keyword evidence="4" id="KW-1185">Reference proteome</keyword>
<dbReference type="AlphaFoldDB" id="A0AAX4HA34"/>
<proteinExistence type="predicted"/>
<dbReference type="KEGG" id="asau:88173740"/>
<organism evidence="3 4">
    <name type="scientific">Australozyma saopauloensis</name>
    <dbReference type="NCBI Taxonomy" id="291208"/>
    <lineage>
        <taxon>Eukaryota</taxon>
        <taxon>Fungi</taxon>
        <taxon>Dikarya</taxon>
        <taxon>Ascomycota</taxon>
        <taxon>Saccharomycotina</taxon>
        <taxon>Pichiomycetes</taxon>
        <taxon>Metschnikowiaceae</taxon>
        <taxon>Australozyma</taxon>
    </lineage>
</organism>
<feature type="region of interest" description="Disordered" evidence="1">
    <location>
        <begin position="19"/>
        <end position="49"/>
    </location>
</feature>
<sequence>MSLISRIRRPRQKPLDIEMQNTSELQSDSALRPQKKKVDINDPSSPRRLTDEPIKEFYTCFKSRINVTMSKHLTELSRIPGIDTNAIEVAANSFSTEICTRIDKYQTWEALMIKSTIEMRTGLGVPFRPEPKDWTTQLNTFEDDLNRILRRRNRFGLLTMLSERIYDLLIAELQKCTSKHISQLRSLYQHEYQGAWWTCYIMKEYGISKVVRVPLIVQDYSPLATICSLFTFFWKITPKQFEEYFWFRVLGCIALSIVAFLALVPLANGRLMFRLWSFHSEVRPLYDCAIQYLPDSDTNWPYPPFGFRITLCFWRTGGFLPQV</sequence>
<accession>A0AAX4HA34</accession>
<protein>
    <submittedName>
        <fullName evidence="3">Uncharacterized protein</fullName>
    </submittedName>
</protein>
<keyword evidence="2" id="KW-0812">Transmembrane</keyword>
<gene>
    <name evidence="3" type="ORF">PUMCH_002676</name>
</gene>
<keyword evidence="2" id="KW-1133">Transmembrane helix</keyword>
<name>A0AAX4HA34_9ASCO</name>
<dbReference type="RefSeq" id="XP_062877746.1">
    <property type="nucleotide sequence ID" value="XM_063021676.1"/>
</dbReference>
<reference evidence="3 4" key="1">
    <citation type="submission" date="2023-10" db="EMBL/GenBank/DDBJ databases">
        <title>Draft Genome Sequence of Candida saopaulonensis from a very Premature Infant with Sepsis.</title>
        <authorList>
            <person name="Ning Y."/>
            <person name="Dai R."/>
            <person name="Xiao M."/>
            <person name="Xu Y."/>
            <person name="Yan Q."/>
            <person name="Zhang L."/>
        </authorList>
    </citation>
    <scope>NUCLEOTIDE SEQUENCE [LARGE SCALE GENOMIC DNA]</scope>
    <source>
        <strain evidence="3 4">19XY460</strain>
    </source>
</reference>
<keyword evidence="2" id="KW-0472">Membrane</keyword>
<evidence type="ECO:0000256" key="2">
    <source>
        <dbReference type="SAM" id="Phobius"/>
    </source>
</evidence>
<feature type="compositionally biased region" description="Polar residues" evidence="1">
    <location>
        <begin position="19"/>
        <end position="29"/>
    </location>
</feature>